<name>A0A2S3WGI9_PSEPU</name>
<protein>
    <submittedName>
        <fullName evidence="2">Peptidase M15</fullName>
    </submittedName>
</protein>
<dbReference type="Pfam" id="PF08291">
    <property type="entry name" value="Peptidase_M15_3"/>
    <property type="match status" value="1"/>
</dbReference>
<accession>A0A2S3WGI9</accession>
<evidence type="ECO:0000313" key="3">
    <source>
        <dbReference type="Proteomes" id="UP000237194"/>
    </source>
</evidence>
<feature type="domain" description="Peptidase M15A C-terminal" evidence="1">
    <location>
        <begin position="5"/>
        <end position="118"/>
    </location>
</feature>
<reference evidence="2 3" key="1">
    <citation type="submission" date="2016-08" db="EMBL/GenBank/DDBJ databases">
        <authorList>
            <person name="Seilhamer J.J."/>
        </authorList>
    </citation>
    <scope>NUCLEOTIDE SEQUENCE [LARGE SCALE GENOMIC DNA]</scope>
    <source>
        <strain evidence="2 3">KT-27</strain>
    </source>
</reference>
<dbReference type="Proteomes" id="UP000237194">
    <property type="component" value="Unassembled WGS sequence"/>
</dbReference>
<organism evidence="2 3">
    <name type="scientific">Pseudomonas putida</name>
    <name type="common">Arthrobacter siderocapsulatus</name>
    <dbReference type="NCBI Taxonomy" id="303"/>
    <lineage>
        <taxon>Bacteria</taxon>
        <taxon>Pseudomonadati</taxon>
        <taxon>Pseudomonadota</taxon>
        <taxon>Gammaproteobacteria</taxon>
        <taxon>Pseudomonadales</taxon>
        <taxon>Pseudomonadaceae</taxon>
        <taxon>Pseudomonas</taxon>
    </lineage>
</organism>
<reference evidence="2 3" key="2">
    <citation type="submission" date="2018-03" db="EMBL/GenBank/DDBJ databases">
        <title>Draft genome of Pseudomonas putida strain KT-27.</title>
        <authorList>
            <person name="Yoshizawa S."/>
            <person name="Khan N.H."/>
            <person name="Nishimura M."/>
            <person name="Chiura H.X."/>
            <person name="Ogura Y."/>
            <person name="Hayashi T."/>
            <person name="Kogure K."/>
        </authorList>
    </citation>
    <scope>NUCLEOTIDE SEQUENCE [LARGE SCALE GENOMIC DNA]</scope>
    <source>
        <strain evidence="2 3">KT-27</strain>
    </source>
</reference>
<dbReference type="InterPro" id="IPR013230">
    <property type="entry name" value="Peptidase_M15A_C"/>
</dbReference>
<evidence type="ECO:0000259" key="1">
    <source>
        <dbReference type="Pfam" id="PF08291"/>
    </source>
</evidence>
<dbReference type="Gene3D" id="3.30.1380.10">
    <property type="match status" value="1"/>
</dbReference>
<proteinExistence type="predicted"/>
<evidence type="ECO:0000313" key="2">
    <source>
        <dbReference type="EMBL" id="POF90094.1"/>
    </source>
</evidence>
<gene>
    <name evidence="2" type="ORF">BGP80_19945</name>
</gene>
<dbReference type="AlphaFoldDB" id="A0A2S3WGI9"/>
<dbReference type="InterPro" id="IPR009045">
    <property type="entry name" value="Zn_M74/Hedgehog-like"/>
</dbReference>
<dbReference type="SUPFAM" id="SSF55166">
    <property type="entry name" value="Hedgehog/DD-peptidase"/>
    <property type="match status" value="1"/>
</dbReference>
<dbReference type="RefSeq" id="WP_103438053.1">
    <property type="nucleotide sequence ID" value="NZ_MIND01000018.1"/>
</dbReference>
<comment type="caution">
    <text evidence="2">The sequence shown here is derived from an EMBL/GenBank/DDBJ whole genome shotgun (WGS) entry which is preliminary data.</text>
</comment>
<sequence>MFITPHFTLAEMTASSTAALAGLDNTPPPAALANLGLLCGVLEHVRSLLQVPLTITSGFRSQALNQKVGGTPQSAHVLGLAADFTALNIPARQVAIRIRDSDIMFDQLILEFDSWVHLAVSTEQPRRQVLTIQRGGGYLPGVH</sequence>
<dbReference type="EMBL" id="MIND01000018">
    <property type="protein sequence ID" value="POF90094.1"/>
    <property type="molecule type" value="Genomic_DNA"/>
</dbReference>